<protein>
    <submittedName>
        <fullName evidence="1">Uncharacterized protein</fullName>
    </submittedName>
</protein>
<accession>A0A9X7CJM7</accession>
<proteinExistence type="predicted"/>
<dbReference type="AlphaFoldDB" id="A0A9X7CJM7"/>
<name>A0A9X7CJM7_BACCE</name>
<dbReference type="RefSeq" id="WP_098783329.1">
    <property type="nucleotide sequence ID" value="NZ_NULI01000138.1"/>
</dbReference>
<reference evidence="1 2" key="1">
    <citation type="submission" date="2017-09" db="EMBL/GenBank/DDBJ databases">
        <title>Large-scale bioinformatics analysis of Bacillus genomes uncovers conserved roles of natural products in bacterial physiology.</title>
        <authorList>
            <consortium name="Agbiome Team Llc"/>
            <person name="Bleich R.M."/>
            <person name="Grubbs K.J."/>
            <person name="Santa Maria K.C."/>
            <person name="Allen S.E."/>
            <person name="Farag S."/>
            <person name="Shank E.A."/>
            <person name="Bowers A."/>
        </authorList>
    </citation>
    <scope>NUCLEOTIDE SEQUENCE [LARGE SCALE GENOMIC DNA]</scope>
    <source>
        <strain evidence="1 2">AFS041711</strain>
    </source>
</reference>
<dbReference type="Proteomes" id="UP000224203">
    <property type="component" value="Unassembled WGS sequence"/>
</dbReference>
<dbReference type="EMBL" id="NULI01000138">
    <property type="protein sequence ID" value="PGS74164.1"/>
    <property type="molecule type" value="Genomic_DNA"/>
</dbReference>
<evidence type="ECO:0000313" key="2">
    <source>
        <dbReference type="Proteomes" id="UP000224203"/>
    </source>
</evidence>
<sequence length="118" mass="13539">MNQNITMKDFWATGEELHLIKSCITCDARKPLPVDIELIDENQRISDIYWTYDNPNQNLKSLIICQKMPALESDGTINFKKWKVIFFNDGPDSITFTIHIKKNIKVGKVEVKPSPISG</sequence>
<gene>
    <name evidence="1" type="ORF">COC69_23375</name>
</gene>
<organism evidence="1 2">
    <name type="scientific">Bacillus cereus</name>
    <dbReference type="NCBI Taxonomy" id="1396"/>
    <lineage>
        <taxon>Bacteria</taxon>
        <taxon>Bacillati</taxon>
        <taxon>Bacillota</taxon>
        <taxon>Bacilli</taxon>
        <taxon>Bacillales</taxon>
        <taxon>Bacillaceae</taxon>
        <taxon>Bacillus</taxon>
        <taxon>Bacillus cereus group</taxon>
    </lineage>
</organism>
<comment type="caution">
    <text evidence="1">The sequence shown here is derived from an EMBL/GenBank/DDBJ whole genome shotgun (WGS) entry which is preliminary data.</text>
</comment>
<evidence type="ECO:0000313" key="1">
    <source>
        <dbReference type="EMBL" id="PGS74164.1"/>
    </source>
</evidence>